<dbReference type="GO" id="GO:0008168">
    <property type="term" value="F:methyltransferase activity"/>
    <property type="evidence" value="ECO:0007669"/>
    <property type="project" value="UniProtKB-KW"/>
</dbReference>
<proteinExistence type="inferred from homology"/>
<evidence type="ECO:0000256" key="5">
    <source>
        <dbReference type="ARBA" id="ARBA00022747"/>
    </source>
</evidence>
<evidence type="ECO:0000313" key="10">
    <source>
        <dbReference type="Proteomes" id="UP000659172"/>
    </source>
</evidence>
<dbReference type="EMBL" id="JABXYK010000003">
    <property type="protein sequence ID" value="NVP54737.1"/>
    <property type="molecule type" value="Genomic_DNA"/>
</dbReference>
<evidence type="ECO:0000256" key="4">
    <source>
        <dbReference type="ARBA" id="ARBA00022691"/>
    </source>
</evidence>
<dbReference type="EC" id="2.1.1.37" evidence="1"/>
<dbReference type="InterPro" id="IPR018117">
    <property type="entry name" value="C5_DNA_meth_AS"/>
</dbReference>
<feature type="active site" evidence="7">
    <location>
        <position position="83"/>
    </location>
</feature>
<dbReference type="InterPro" id="IPR050390">
    <property type="entry name" value="C5-Methyltransferase"/>
</dbReference>
<keyword evidence="5" id="KW-0680">Restriction system</keyword>
<dbReference type="PANTHER" id="PTHR10629:SF52">
    <property type="entry name" value="DNA (CYTOSINE-5)-METHYLTRANSFERASE 1"/>
    <property type="match status" value="1"/>
</dbReference>
<dbReference type="GO" id="GO:0032259">
    <property type="term" value="P:methylation"/>
    <property type="evidence" value="ECO:0007669"/>
    <property type="project" value="UniProtKB-KW"/>
</dbReference>
<dbReference type="SUPFAM" id="SSF53335">
    <property type="entry name" value="S-adenosyl-L-methionine-dependent methyltransferases"/>
    <property type="match status" value="1"/>
</dbReference>
<dbReference type="PROSITE" id="PS00094">
    <property type="entry name" value="C5_MTASE_1"/>
    <property type="match status" value="1"/>
</dbReference>
<reference evidence="9 10" key="1">
    <citation type="submission" date="2020-06" db="EMBL/GenBank/DDBJ databases">
        <title>Rhizobium sp.nov. isolated from the tomato plant.</title>
        <authorList>
            <person name="Thin K.K."/>
            <person name="Zhang X."/>
            <person name="He S."/>
        </authorList>
    </citation>
    <scope>NUCLEOTIDE SEQUENCE [LARGE SCALE GENOMIC DNA]</scope>
    <source>
        <strain evidence="9 10">DBTS2</strain>
    </source>
</reference>
<comment type="catalytic activity">
    <reaction evidence="6">
        <text>a 2'-deoxycytidine in DNA + S-adenosyl-L-methionine = a 5-methyl-2'-deoxycytidine in DNA + S-adenosyl-L-homocysteine + H(+)</text>
        <dbReference type="Rhea" id="RHEA:13681"/>
        <dbReference type="Rhea" id="RHEA-COMP:11369"/>
        <dbReference type="Rhea" id="RHEA-COMP:11370"/>
        <dbReference type="ChEBI" id="CHEBI:15378"/>
        <dbReference type="ChEBI" id="CHEBI:57856"/>
        <dbReference type="ChEBI" id="CHEBI:59789"/>
        <dbReference type="ChEBI" id="CHEBI:85452"/>
        <dbReference type="ChEBI" id="CHEBI:85454"/>
        <dbReference type="EC" id="2.1.1.37"/>
    </reaction>
</comment>
<dbReference type="PRINTS" id="PR00105">
    <property type="entry name" value="C5METTRFRASE"/>
</dbReference>
<dbReference type="PROSITE" id="PS51679">
    <property type="entry name" value="SAM_MT_C5"/>
    <property type="match status" value="1"/>
</dbReference>
<dbReference type="Pfam" id="PF00145">
    <property type="entry name" value="DNA_methylase"/>
    <property type="match status" value="1"/>
</dbReference>
<dbReference type="PANTHER" id="PTHR10629">
    <property type="entry name" value="CYTOSINE-SPECIFIC METHYLTRANSFERASE"/>
    <property type="match status" value="1"/>
</dbReference>
<dbReference type="Gene3D" id="3.40.50.150">
    <property type="entry name" value="Vaccinia Virus protein VP39"/>
    <property type="match status" value="1"/>
</dbReference>
<comment type="similarity">
    <text evidence="7">Belongs to the class I-like SAM-binding methyltransferase superfamily. C5-methyltransferase family.</text>
</comment>
<dbReference type="Gene3D" id="3.90.120.10">
    <property type="entry name" value="DNA Methylase, subunit A, domain 2"/>
    <property type="match status" value="1"/>
</dbReference>
<keyword evidence="3 7" id="KW-0808">Transferase</keyword>
<evidence type="ECO:0000256" key="2">
    <source>
        <dbReference type="ARBA" id="ARBA00022603"/>
    </source>
</evidence>
<keyword evidence="10" id="KW-1185">Reference proteome</keyword>
<dbReference type="Proteomes" id="UP000659172">
    <property type="component" value="Unassembled WGS sequence"/>
</dbReference>
<dbReference type="InterPro" id="IPR001525">
    <property type="entry name" value="C5_MeTfrase"/>
</dbReference>
<name>A0ABX2QCK7_9HYPH</name>
<dbReference type="InterPro" id="IPR029063">
    <property type="entry name" value="SAM-dependent_MTases_sf"/>
</dbReference>
<accession>A0ABX2QCK7</accession>
<protein>
    <recommendedName>
        <fullName evidence="1">DNA (cytosine-5-)-methyltransferase</fullName>
        <ecNumber evidence="1">2.1.1.37</ecNumber>
    </recommendedName>
</protein>
<keyword evidence="2 7" id="KW-0489">Methyltransferase</keyword>
<evidence type="ECO:0000256" key="7">
    <source>
        <dbReference type="PROSITE-ProRule" id="PRU01016"/>
    </source>
</evidence>
<evidence type="ECO:0000256" key="8">
    <source>
        <dbReference type="SAM" id="MobiDB-lite"/>
    </source>
</evidence>
<keyword evidence="4 7" id="KW-0949">S-adenosyl-L-methionine</keyword>
<evidence type="ECO:0000256" key="6">
    <source>
        <dbReference type="ARBA" id="ARBA00047422"/>
    </source>
</evidence>
<organism evidence="9 10">
    <name type="scientific">Mycoplana rhizolycopersici</name>
    <dbReference type="NCBI Taxonomy" id="2746702"/>
    <lineage>
        <taxon>Bacteria</taxon>
        <taxon>Pseudomonadati</taxon>
        <taxon>Pseudomonadota</taxon>
        <taxon>Alphaproteobacteria</taxon>
        <taxon>Hyphomicrobiales</taxon>
        <taxon>Rhizobiaceae</taxon>
        <taxon>Mycoplana</taxon>
    </lineage>
</organism>
<dbReference type="RefSeq" id="WP_176948776.1">
    <property type="nucleotide sequence ID" value="NZ_JABXYK010000003.1"/>
</dbReference>
<evidence type="ECO:0000313" key="9">
    <source>
        <dbReference type="EMBL" id="NVP54737.1"/>
    </source>
</evidence>
<evidence type="ECO:0000256" key="1">
    <source>
        <dbReference type="ARBA" id="ARBA00011975"/>
    </source>
</evidence>
<gene>
    <name evidence="9" type="ORF">HV823_05660</name>
</gene>
<feature type="region of interest" description="Disordered" evidence="8">
    <location>
        <begin position="437"/>
        <end position="464"/>
    </location>
</feature>
<comment type="caution">
    <text evidence="9">The sequence shown here is derived from an EMBL/GenBank/DDBJ whole genome shotgun (WGS) entry which is preliminary data.</text>
</comment>
<sequence>MTFSAGFSVQAVELFCGAGGMSRGLIDAGIEVIRAYDAWPVAVENYRHNIGPHAEVADLKNLLSIIPEIVRLAPDMICGGPPCQDYSLAGRRQEGENASMTVAFAIIATAVRPEWIVMENVIQASKSQAWAEARAMLKRAGYGLSESRTNASLYGVPQSRRRFIVTARLGERDGFLQSAVADAASARPMTLRDMFGPLIKSPLYFPATSAARRSLYSPDESAPTIRERSIRPVPATWHPHAADIALIENGYVYSRPVRGGRGVRTIDEPFPTVTRTSWERPAPKYLGNPHPDDPAPAELTATLTREQASRIQGFPEDWQWIARTQRDILQMIANAVPAPLAKAIGEIILARQAGQTVPAIEGRFLDWLEHNGQRRTIARNIKASAMRARRLLGGRTYADSARELADLDAVAGFASLPKNTRSDLRRALVLLAQFESSKKSRPKTTRQTRATETAPEPIVLADAA</sequence>
<evidence type="ECO:0000256" key="3">
    <source>
        <dbReference type="ARBA" id="ARBA00022679"/>
    </source>
</evidence>